<dbReference type="RefSeq" id="WP_054876473.1">
    <property type="nucleotide sequence ID" value="NZ_LKET01000051.1"/>
</dbReference>
<dbReference type="GO" id="GO:0017150">
    <property type="term" value="F:tRNA dihydrouridine synthase activity"/>
    <property type="evidence" value="ECO:0007669"/>
    <property type="project" value="InterPro"/>
</dbReference>
<comment type="caution">
    <text evidence="16">The sequence shown here is derived from an EMBL/GenBank/DDBJ whole genome shotgun (WGS) entry which is preliminary data.</text>
</comment>
<gene>
    <name evidence="16" type="primary">dusC</name>
    <name evidence="16" type="ORF">OXPF_34810</name>
</gene>
<dbReference type="InterPro" id="IPR024036">
    <property type="entry name" value="tRNA-dHydroUridine_Synthase_C"/>
</dbReference>
<evidence type="ECO:0000256" key="8">
    <source>
        <dbReference type="ARBA" id="ARBA00022884"/>
    </source>
</evidence>
<feature type="active site" description="Proton donor" evidence="13">
    <location>
        <position position="101"/>
    </location>
</feature>
<comment type="catalytic activity">
    <reaction evidence="10">
        <text>a 5,6-dihydrouridine in tRNA + NADP(+) = a uridine in tRNA + NADPH + H(+)</text>
        <dbReference type="Rhea" id="RHEA:23624"/>
        <dbReference type="Rhea" id="RHEA-COMP:13339"/>
        <dbReference type="Rhea" id="RHEA-COMP:13887"/>
        <dbReference type="ChEBI" id="CHEBI:15378"/>
        <dbReference type="ChEBI" id="CHEBI:57783"/>
        <dbReference type="ChEBI" id="CHEBI:58349"/>
        <dbReference type="ChEBI" id="CHEBI:65315"/>
        <dbReference type="ChEBI" id="CHEBI:74443"/>
    </reaction>
</comment>
<dbReference type="GO" id="GO:0050660">
    <property type="term" value="F:flavin adenine dinucleotide binding"/>
    <property type="evidence" value="ECO:0007669"/>
    <property type="project" value="InterPro"/>
</dbReference>
<feature type="binding site" evidence="14">
    <location>
        <position position="70"/>
    </location>
    <ligand>
        <name>FMN</name>
        <dbReference type="ChEBI" id="CHEBI:58210"/>
    </ligand>
</feature>
<dbReference type="Gene3D" id="3.20.20.70">
    <property type="entry name" value="Aldolase class I"/>
    <property type="match status" value="1"/>
</dbReference>
<comment type="function">
    <text evidence="2 12">Catalyzes the synthesis of 5,6-dihydrouridine (D), a modified base found in the D-loop of most tRNAs, via the reduction of the C5-C6 double bond in target uridines.</text>
</comment>
<dbReference type="STRING" id="36849.OXPF_34810"/>
<dbReference type="Gene3D" id="1.10.1200.80">
    <property type="entry name" value="Putative flavin oxidoreducatase, domain 2"/>
    <property type="match status" value="1"/>
</dbReference>
<accession>A0A0P9AC96</accession>
<feature type="domain" description="DUS-like FMN-binding" evidence="15">
    <location>
        <begin position="14"/>
        <end position="315"/>
    </location>
</feature>
<dbReference type="NCBIfam" id="TIGR00737">
    <property type="entry name" value="nifR3_yhdG"/>
    <property type="match status" value="1"/>
</dbReference>
<dbReference type="PROSITE" id="PS01136">
    <property type="entry name" value="UPF0034"/>
    <property type="match status" value="1"/>
</dbReference>
<dbReference type="Proteomes" id="UP000050326">
    <property type="component" value="Unassembled WGS sequence"/>
</dbReference>
<proteinExistence type="inferred from homology"/>
<dbReference type="AlphaFoldDB" id="A0A0P9AC96"/>
<comment type="catalytic activity">
    <reaction evidence="11">
        <text>a 5,6-dihydrouridine in tRNA + NAD(+) = a uridine in tRNA + NADH + H(+)</text>
        <dbReference type="Rhea" id="RHEA:54452"/>
        <dbReference type="Rhea" id="RHEA-COMP:13339"/>
        <dbReference type="Rhea" id="RHEA-COMP:13887"/>
        <dbReference type="ChEBI" id="CHEBI:15378"/>
        <dbReference type="ChEBI" id="CHEBI:57540"/>
        <dbReference type="ChEBI" id="CHEBI:57945"/>
        <dbReference type="ChEBI" id="CHEBI:65315"/>
        <dbReference type="ChEBI" id="CHEBI:74443"/>
    </reaction>
</comment>
<dbReference type="CDD" id="cd02801">
    <property type="entry name" value="DUS_like_FMN"/>
    <property type="match status" value="1"/>
</dbReference>
<evidence type="ECO:0000256" key="11">
    <source>
        <dbReference type="ARBA" id="ARBA00048802"/>
    </source>
</evidence>
<evidence type="ECO:0000259" key="15">
    <source>
        <dbReference type="Pfam" id="PF01207"/>
    </source>
</evidence>
<sequence length="323" mass="35703">MKIGSIEFENNVFLAPMAGVTDKPFRVICKELGCGFVYTEMVSSKGLYYNSSKTHLMLDIHEKEAPAGVQLFGSDPGIMGEMAGLVSRDERVSIIDINMGCPAPKIVKNCEGSALMKDTDLASRIIKSVVKGSKVPVTVKFRKGWDDNSINAVEFAIMAEESGASAVTVHGRTRAQMYEGHADWNIIKEVKKAVKIPVIGNGDVFSPQAAKGLLEETLCDGILIARGAMGNPWIFRRTIHYLKTGDLIPEPSPSERIQTAVDHINMMVDYKGEVNGIKEMRKHVAWYIKGLKNSTDVKNMVNTINAQKEMVDVLERYKMAFEN</sequence>
<evidence type="ECO:0000256" key="2">
    <source>
        <dbReference type="ARBA" id="ARBA00002790"/>
    </source>
</evidence>
<evidence type="ECO:0000256" key="14">
    <source>
        <dbReference type="PIRSR" id="PIRSR006621-2"/>
    </source>
</evidence>
<dbReference type="SUPFAM" id="SSF51395">
    <property type="entry name" value="FMN-linked oxidoreductases"/>
    <property type="match status" value="1"/>
</dbReference>
<organism evidence="16 17">
    <name type="scientific">Oxobacter pfennigii</name>
    <dbReference type="NCBI Taxonomy" id="36849"/>
    <lineage>
        <taxon>Bacteria</taxon>
        <taxon>Bacillati</taxon>
        <taxon>Bacillota</taxon>
        <taxon>Clostridia</taxon>
        <taxon>Eubacteriales</taxon>
        <taxon>Clostridiaceae</taxon>
        <taxon>Oxobacter</taxon>
    </lineage>
</organism>
<evidence type="ECO:0000256" key="7">
    <source>
        <dbReference type="ARBA" id="ARBA00022857"/>
    </source>
</evidence>
<feature type="binding site" evidence="14">
    <location>
        <begin position="225"/>
        <end position="226"/>
    </location>
    <ligand>
        <name>FMN</name>
        <dbReference type="ChEBI" id="CHEBI:58210"/>
    </ligand>
</feature>
<evidence type="ECO:0000256" key="12">
    <source>
        <dbReference type="PIRNR" id="PIRNR006621"/>
    </source>
</evidence>
<feature type="binding site" evidence="14">
    <location>
        <position position="140"/>
    </location>
    <ligand>
        <name>FMN</name>
        <dbReference type="ChEBI" id="CHEBI:58210"/>
    </ligand>
</feature>
<keyword evidence="7" id="KW-0521">NADP</keyword>
<evidence type="ECO:0000313" key="16">
    <source>
        <dbReference type="EMBL" id="KPU42721.1"/>
    </source>
</evidence>
<evidence type="ECO:0000256" key="6">
    <source>
        <dbReference type="ARBA" id="ARBA00022694"/>
    </source>
</evidence>
<name>A0A0P9AC96_9CLOT</name>
<dbReference type="EC" id="1.3.1.-" evidence="12"/>
<evidence type="ECO:0000256" key="13">
    <source>
        <dbReference type="PIRSR" id="PIRSR006621-1"/>
    </source>
</evidence>
<dbReference type="OrthoDB" id="9764501at2"/>
<keyword evidence="17" id="KW-1185">Reference proteome</keyword>
<dbReference type="InterPro" id="IPR013785">
    <property type="entry name" value="Aldolase_TIM"/>
</dbReference>
<comment type="cofactor">
    <cofactor evidence="1 12 14">
        <name>FMN</name>
        <dbReference type="ChEBI" id="CHEBI:58210"/>
    </cofactor>
</comment>
<keyword evidence="5 12" id="KW-0288">FMN</keyword>
<evidence type="ECO:0000256" key="1">
    <source>
        <dbReference type="ARBA" id="ARBA00001917"/>
    </source>
</evidence>
<dbReference type="PATRIC" id="fig|36849.3.peg.3687"/>
<keyword evidence="3" id="KW-0820">tRNA-binding</keyword>
<comment type="similarity">
    <text evidence="12">Belongs to the dus family.</text>
</comment>
<evidence type="ECO:0000256" key="9">
    <source>
        <dbReference type="ARBA" id="ARBA00023002"/>
    </source>
</evidence>
<dbReference type="Pfam" id="PF01207">
    <property type="entry name" value="Dus"/>
    <property type="match status" value="1"/>
</dbReference>
<evidence type="ECO:0000256" key="4">
    <source>
        <dbReference type="ARBA" id="ARBA00022630"/>
    </source>
</evidence>
<keyword evidence="6 12" id="KW-0819">tRNA processing</keyword>
<dbReference type="InterPro" id="IPR035587">
    <property type="entry name" value="DUS-like_FMN-bd"/>
</dbReference>
<dbReference type="PANTHER" id="PTHR45846:SF1">
    <property type="entry name" value="TRNA-DIHYDROURIDINE(47) SYNTHASE [NAD(P)(+)]-LIKE"/>
    <property type="match status" value="1"/>
</dbReference>
<dbReference type="EMBL" id="LKET01000051">
    <property type="protein sequence ID" value="KPU42721.1"/>
    <property type="molecule type" value="Genomic_DNA"/>
</dbReference>
<dbReference type="GO" id="GO:0000049">
    <property type="term" value="F:tRNA binding"/>
    <property type="evidence" value="ECO:0007669"/>
    <property type="project" value="UniProtKB-KW"/>
</dbReference>
<reference evidence="16 17" key="1">
    <citation type="submission" date="2015-09" db="EMBL/GenBank/DDBJ databases">
        <title>Genome sequence of Oxobacter pfennigii DSM 3222.</title>
        <authorList>
            <person name="Poehlein A."/>
            <person name="Bengelsdorf F.R."/>
            <person name="Schiel-Bengelsdorf B."/>
            <person name="Duerre P."/>
            <person name="Daniel R."/>
        </authorList>
    </citation>
    <scope>NUCLEOTIDE SEQUENCE [LARGE SCALE GENOMIC DNA]</scope>
    <source>
        <strain evidence="16 17">DSM 3222</strain>
    </source>
</reference>
<keyword evidence="8" id="KW-0694">RNA-binding</keyword>
<dbReference type="InterPro" id="IPR004652">
    <property type="entry name" value="DusB-like"/>
</dbReference>
<evidence type="ECO:0000256" key="5">
    <source>
        <dbReference type="ARBA" id="ARBA00022643"/>
    </source>
</evidence>
<feature type="binding site" evidence="14">
    <location>
        <position position="170"/>
    </location>
    <ligand>
        <name>FMN</name>
        <dbReference type="ChEBI" id="CHEBI:58210"/>
    </ligand>
</feature>
<feature type="binding site" evidence="14">
    <location>
        <begin position="16"/>
        <end position="18"/>
    </location>
    <ligand>
        <name>FMN</name>
        <dbReference type="ChEBI" id="CHEBI:58210"/>
    </ligand>
</feature>
<dbReference type="PANTHER" id="PTHR45846">
    <property type="entry name" value="TRNA-DIHYDROURIDINE(47) SYNTHASE [NAD(P)(+)]-LIKE"/>
    <property type="match status" value="1"/>
</dbReference>
<dbReference type="InterPro" id="IPR018517">
    <property type="entry name" value="tRNA_hU_synthase_CS"/>
</dbReference>
<dbReference type="InterPro" id="IPR001269">
    <property type="entry name" value="DUS_fam"/>
</dbReference>
<keyword evidence="9 12" id="KW-0560">Oxidoreductase</keyword>
<keyword evidence="4 12" id="KW-0285">Flavoprotein</keyword>
<evidence type="ECO:0000313" key="17">
    <source>
        <dbReference type="Proteomes" id="UP000050326"/>
    </source>
</evidence>
<evidence type="ECO:0000256" key="3">
    <source>
        <dbReference type="ARBA" id="ARBA00022555"/>
    </source>
</evidence>
<keyword evidence="14" id="KW-0547">Nucleotide-binding</keyword>
<evidence type="ECO:0000256" key="10">
    <source>
        <dbReference type="ARBA" id="ARBA00048205"/>
    </source>
</evidence>
<protein>
    <recommendedName>
        <fullName evidence="12">tRNA-dihydrouridine synthase</fullName>
        <ecNumber evidence="12">1.3.1.-</ecNumber>
    </recommendedName>
</protein>
<dbReference type="PIRSF" id="PIRSF006621">
    <property type="entry name" value="Dus"/>
    <property type="match status" value="1"/>
</dbReference>